<comment type="caution">
    <text evidence="3">The sequence shown here is derived from an EMBL/GenBank/DDBJ whole genome shotgun (WGS) entry which is preliminary data.</text>
</comment>
<dbReference type="InterPro" id="IPR003782">
    <property type="entry name" value="SCO1/SenC"/>
</dbReference>
<dbReference type="Pfam" id="PF02630">
    <property type="entry name" value="SCO1-SenC"/>
    <property type="match status" value="1"/>
</dbReference>
<dbReference type="SUPFAM" id="SSF52833">
    <property type="entry name" value="Thioredoxin-like"/>
    <property type="match status" value="1"/>
</dbReference>
<dbReference type="CDD" id="cd02968">
    <property type="entry name" value="SCO"/>
    <property type="match status" value="1"/>
</dbReference>
<dbReference type="Proteomes" id="UP000838748">
    <property type="component" value="Unassembled WGS sequence"/>
</dbReference>
<gene>
    <name evidence="3" type="ORF">VMF7928_01298</name>
</gene>
<protein>
    <submittedName>
        <fullName evidence="3">Uncharacterized protein</fullName>
    </submittedName>
</protein>
<organism evidence="3 4">
    <name type="scientific">Vibrio marisflavi CECT 7928</name>
    <dbReference type="NCBI Taxonomy" id="634439"/>
    <lineage>
        <taxon>Bacteria</taxon>
        <taxon>Pseudomonadati</taxon>
        <taxon>Pseudomonadota</taxon>
        <taxon>Gammaproteobacteria</taxon>
        <taxon>Vibrionales</taxon>
        <taxon>Vibrionaceae</taxon>
        <taxon>Vibrio</taxon>
    </lineage>
</organism>
<dbReference type="PANTHER" id="PTHR12151:SF25">
    <property type="entry name" value="LINALOOL DEHYDRATASE_ISOMERASE DOMAIN-CONTAINING PROTEIN"/>
    <property type="match status" value="1"/>
</dbReference>
<dbReference type="InterPro" id="IPR036249">
    <property type="entry name" value="Thioredoxin-like_sf"/>
</dbReference>
<accession>A0ABN8E201</accession>
<evidence type="ECO:0000256" key="2">
    <source>
        <dbReference type="SAM" id="SignalP"/>
    </source>
</evidence>
<evidence type="ECO:0000313" key="4">
    <source>
        <dbReference type="Proteomes" id="UP000838748"/>
    </source>
</evidence>
<dbReference type="RefSeq" id="WP_237360639.1">
    <property type="nucleotide sequence ID" value="NZ_CAKLDM010000001.1"/>
</dbReference>
<feature type="signal peptide" evidence="2">
    <location>
        <begin position="1"/>
        <end position="21"/>
    </location>
</feature>
<evidence type="ECO:0000256" key="1">
    <source>
        <dbReference type="ARBA" id="ARBA00010996"/>
    </source>
</evidence>
<sequence>MNKKWILFLVIAFAAGIGANALINTPKTEQHTAKPVNVADTTLYGKGDKPVKIFNTNDKRIRIVYFGFTHCPDVCPTSLAMLAGALNQLSSETKSELWPIFITLDPERDTSKVVSQYAQYFNPMIEGLTAPHNVIEAVAHKYGVIFHKTELPKSELKYTIDHSSYFYILKPDGTLITKVPHLQSPAPLVQAINTVVSQYQQGNTK</sequence>
<name>A0ABN8E201_9VIBR</name>
<dbReference type="PANTHER" id="PTHR12151">
    <property type="entry name" value="ELECTRON TRANSPORT PROTIN SCO1/SENC FAMILY MEMBER"/>
    <property type="match status" value="1"/>
</dbReference>
<proteinExistence type="inferred from homology"/>
<comment type="similarity">
    <text evidence="1">Belongs to the SCO1/2 family.</text>
</comment>
<dbReference type="EMBL" id="CAKLDM010000001">
    <property type="protein sequence ID" value="CAH0537745.1"/>
    <property type="molecule type" value="Genomic_DNA"/>
</dbReference>
<reference evidence="3" key="1">
    <citation type="submission" date="2021-11" db="EMBL/GenBank/DDBJ databases">
        <authorList>
            <person name="Rodrigo-Torres L."/>
            <person name="Arahal R. D."/>
            <person name="Lucena T."/>
        </authorList>
    </citation>
    <scope>NUCLEOTIDE SEQUENCE</scope>
    <source>
        <strain evidence="3">CECT 7928</strain>
    </source>
</reference>
<feature type="chain" id="PRO_5046380173" evidence="2">
    <location>
        <begin position="22"/>
        <end position="205"/>
    </location>
</feature>
<dbReference type="Gene3D" id="3.40.30.10">
    <property type="entry name" value="Glutaredoxin"/>
    <property type="match status" value="1"/>
</dbReference>
<evidence type="ECO:0000313" key="3">
    <source>
        <dbReference type="EMBL" id="CAH0537745.1"/>
    </source>
</evidence>
<keyword evidence="2" id="KW-0732">Signal</keyword>
<keyword evidence="4" id="KW-1185">Reference proteome</keyword>